<dbReference type="EC" id="2.5.1.7" evidence="12"/>
<dbReference type="GO" id="GO:0008760">
    <property type="term" value="F:UDP-N-acetylglucosamine 1-carboxyvinyltransferase activity"/>
    <property type="evidence" value="ECO:0007669"/>
    <property type="project" value="UniProtKB-UniRule"/>
</dbReference>
<dbReference type="InterPro" id="IPR013792">
    <property type="entry name" value="RNA3'P_cycl/enolpyr_Trfase_a/b"/>
</dbReference>
<comment type="pathway">
    <text evidence="2 12">Cell wall biogenesis; peptidoglycan biosynthesis.</text>
</comment>
<feature type="binding site" evidence="12">
    <location>
        <position position="93"/>
    </location>
    <ligand>
        <name>UDP-N-acetyl-alpha-D-glucosamine</name>
        <dbReference type="ChEBI" id="CHEBI:57705"/>
    </ligand>
</feature>
<proteinExistence type="inferred from homology"/>
<dbReference type="STRING" id="1797593.A3A65_03215"/>
<dbReference type="InterPro" id="IPR005750">
    <property type="entry name" value="UDP_GlcNAc_COvinyl_MurA"/>
</dbReference>
<dbReference type="Gene3D" id="3.65.10.10">
    <property type="entry name" value="Enolpyruvate transferase domain"/>
    <property type="match status" value="2"/>
</dbReference>
<sequence length="438" mass="47775">MAEFIIHGGKKLHGSVRLGGAKNASFKLMIAALLAPGETHLLNIPRIDDVEITRSIIQHLGGSVRAAGERLFCLDPRGLKTSEIPLSFGTRSRASSMFIPPLLARFQKATVPLPGGDKIGERPLNRLFEGLKLMGARVVQHKDQVTVSAKKLHGARISFEKNTHTGTETLILAAVLAAGETIIDNAAEEPEVDDLIAMLVGMGARIKRTLKRRITIEGVRRLDPTIYSVMPDRNEAVSYAIAAVATGGDIIVENASHKHLGAFLDKLSEAGGGFETGSFGIRFFSKGQLRGVKVTTQPYPGFMTDWQPLWAVLMTQAQGQSIIHESVHNNRFQYIDDLVRMGADMTLYTPKVADPKTFYNFNLTDDHRQYKHGAKILGPTPLKGIDIAIHDLRAGATLVLAALIAQGSSRLRGIDQIDRGYENLDGRLIDLGANIKRV</sequence>
<evidence type="ECO:0000256" key="6">
    <source>
        <dbReference type="ARBA" id="ARBA00022960"/>
    </source>
</evidence>
<dbReference type="InterPro" id="IPR001986">
    <property type="entry name" value="Enolpyruvate_Tfrase_dom"/>
</dbReference>
<protein>
    <recommendedName>
        <fullName evidence="12">UDP-N-acetylglucosamine 1-carboxyvinyltransferase</fullName>
        <ecNumber evidence="12">2.5.1.7</ecNumber>
    </recommendedName>
    <alternativeName>
        <fullName evidence="12">Enoylpyruvate transferase</fullName>
    </alternativeName>
    <alternativeName>
        <fullName evidence="12">UDP-N-acetylglucosamine enolpyruvyl transferase</fullName>
        <shortName evidence="12">EPT</shortName>
    </alternativeName>
</protein>
<dbReference type="GO" id="GO:0051301">
    <property type="term" value="P:cell division"/>
    <property type="evidence" value="ECO:0007669"/>
    <property type="project" value="UniProtKB-KW"/>
</dbReference>
<comment type="function">
    <text evidence="12">Cell wall formation. Adds enolpyruvyl to UDP-N-acetylglucosamine.</text>
</comment>
<organism evidence="14 15">
    <name type="scientific">Candidatus Chisholmbacteria bacterium RIFCSPLOWO2_01_FULL_49_14</name>
    <dbReference type="NCBI Taxonomy" id="1797593"/>
    <lineage>
        <taxon>Bacteria</taxon>
        <taxon>Candidatus Chisholmiibacteriota</taxon>
    </lineage>
</organism>
<feature type="binding site" evidence="12">
    <location>
        <begin position="22"/>
        <end position="23"/>
    </location>
    <ligand>
        <name>phosphoenolpyruvate</name>
        <dbReference type="ChEBI" id="CHEBI:58702"/>
    </ligand>
</feature>
<dbReference type="InterPro" id="IPR036968">
    <property type="entry name" value="Enolpyruvate_Tfrase_sf"/>
</dbReference>
<evidence type="ECO:0000259" key="13">
    <source>
        <dbReference type="Pfam" id="PF00275"/>
    </source>
</evidence>
<comment type="catalytic activity">
    <reaction evidence="11 12">
        <text>phosphoenolpyruvate + UDP-N-acetyl-alpha-D-glucosamine = UDP-N-acetyl-3-O-(1-carboxyvinyl)-alpha-D-glucosamine + phosphate</text>
        <dbReference type="Rhea" id="RHEA:18681"/>
        <dbReference type="ChEBI" id="CHEBI:43474"/>
        <dbReference type="ChEBI" id="CHEBI:57705"/>
        <dbReference type="ChEBI" id="CHEBI:58702"/>
        <dbReference type="ChEBI" id="CHEBI:68483"/>
        <dbReference type="EC" id="2.5.1.7"/>
    </reaction>
</comment>
<dbReference type="CDD" id="cd01555">
    <property type="entry name" value="UdpNAET"/>
    <property type="match status" value="1"/>
</dbReference>
<dbReference type="Proteomes" id="UP000176723">
    <property type="component" value="Unassembled WGS sequence"/>
</dbReference>
<evidence type="ECO:0000256" key="8">
    <source>
        <dbReference type="ARBA" id="ARBA00023306"/>
    </source>
</evidence>
<evidence type="ECO:0000256" key="9">
    <source>
        <dbReference type="ARBA" id="ARBA00023316"/>
    </source>
</evidence>
<keyword evidence="5 12" id="KW-0808">Transferase</keyword>
<evidence type="ECO:0000256" key="7">
    <source>
        <dbReference type="ARBA" id="ARBA00022984"/>
    </source>
</evidence>
<dbReference type="GO" id="GO:0019277">
    <property type="term" value="P:UDP-N-acetylgalactosamine biosynthetic process"/>
    <property type="evidence" value="ECO:0007669"/>
    <property type="project" value="InterPro"/>
</dbReference>
<comment type="caution">
    <text evidence="12">Lacks conserved residue(s) required for the propagation of feature annotation.</text>
</comment>
<evidence type="ECO:0000256" key="10">
    <source>
        <dbReference type="ARBA" id="ARBA00038367"/>
    </source>
</evidence>
<keyword evidence="7 12" id="KW-0573">Peptidoglycan synthesis</keyword>
<dbReference type="AlphaFoldDB" id="A0A1G1W3S1"/>
<dbReference type="Pfam" id="PF00275">
    <property type="entry name" value="EPSP_synthase"/>
    <property type="match status" value="1"/>
</dbReference>
<dbReference type="NCBIfam" id="NF006873">
    <property type="entry name" value="PRK09369.1"/>
    <property type="match status" value="1"/>
</dbReference>
<keyword evidence="9 12" id="KW-0961">Cell wall biogenesis/degradation</keyword>
<feature type="active site" description="Proton donor" evidence="12">
    <location>
        <position position="117"/>
    </location>
</feature>
<evidence type="ECO:0000313" key="14">
    <source>
        <dbReference type="EMBL" id="OGY22027.1"/>
    </source>
</evidence>
<evidence type="ECO:0000256" key="11">
    <source>
        <dbReference type="ARBA" id="ARBA00047527"/>
    </source>
</evidence>
<dbReference type="GO" id="GO:0071555">
    <property type="term" value="P:cell wall organization"/>
    <property type="evidence" value="ECO:0007669"/>
    <property type="project" value="UniProtKB-KW"/>
</dbReference>
<keyword evidence="6 12" id="KW-0133">Cell shape</keyword>
<accession>A0A1G1W3S1</accession>
<evidence type="ECO:0000256" key="2">
    <source>
        <dbReference type="ARBA" id="ARBA00004752"/>
    </source>
</evidence>
<dbReference type="PANTHER" id="PTHR43783">
    <property type="entry name" value="UDP-N-ACETYLGLUCOSAMINE 1-CARBOXYVINYLTRANSFERASE"/>
    <property type="match status" value="1"/>
</dbReference>
<comment type="caution">
    <text evidence="14">The sequence shown here is derived from an EMBL/GenBank/DDBJ whole genome shotgun (WGS) entry which is preliminary data.</text>
</comment>
<reference evidence="14 15" key="1">
    <citation type="journal article" date="2016" name="Nat. Commun.">
        <title>Thousands of microbial genomes shed light on interconnected biogeochemical processes in an aquifer system.</title>
        <authorList>
            <person name="Anantharaman K."/>
            <person name="Brown C.T."/>
            <person name="Hug L.A."/>
            <person name="Sharon I."/>
            <person name="Castelle C.J."/>
            <person name="Probst A.J."/>
            <person name="Thomas B.C."/>
            <person name="Singh A."/>
            <person name="Wilkins M.J."/>
            <person name="Karaoz U."/>
            <person name="Brodie E.L."/>
            <person name="Williams K.H."/>
            <person name="Hubbard S.S."/>
            <person name="Banfield J.F."/>
        </authorList>
    </citation>
    <scope>NUCLEOTIDE SEQUENCE [LARGE SCALE GENOMIC DNA]</scope>
</reference>
<evidence type="ECO:0000256" key="12">
    <source>
        <dbReference type="HAMAP-Rule" id="MF_00111"/>
    </source>
</evidence>
<dbReference type="UniPathway" id="UPA00219"/>
<gene>
    <name evidence="12" type="primary">murA</name>
    <name evidence="14" type="ORF">A3A65_03215</name>
</gene>
<comment type="subcellular location">
    <subcellularLocation>
        <location evidence="1 12">Cytoplasm</location>
    </subcellularLocation>
</comment>
<dbReference type="GO" id="GO:0008360">
    <property type="term" value="P:regulation of cell shape"/>
    <property type="evidence" value="ECO:0007669"/>
    <property type="project" value="UniProtKB-KW"/>
</dbReference>
<evidence type="ECO:0000256" key="5">
    <source>
        <dbReference type="ARBA" id="ARBA00022679"/>
    </source>
</evidence>
<dbReference type="NCBIfam" id="TIGR01072">
    <property type="entry name" value="murA"/>
    <property type="match status" value="1"/>
</dbReference>
<dbReference type="InterPro" id="IPR050068">
    <property type="entry name" value="MurA_subfamily"/>
</dbReference>
<dbReference type="HAMAP" id="MF_00111">
    <property type="entry name" value="MurA"/>
    <property type="match status" value="1"/>
</dbReference>
<name>A0A1G1W3S1_9BACT</name>
<dbReference type="GO" id="GO:0005737">
    <property type="term" value="C:cytoplasm"/>
    <property type="evidence" value="ECO:0007669"/>
    <property type="project" value="UniProtKB-SubCell"/>
</dbReference>
<evidence type="ECO:0000256" key="3">
    <source>
        <dbReference type="ARBA" id="ARBA00022490"/>
    </source>
</evidence>
<dbReference type="PANTHER" id="PTHR43783:SF1">
    <property type="entry name" value="UDP-N-ACETYLGLUCOSAMINE 1-CARBOXYVINYLTRANSFERASE"/>
    <property type="match status" value="1"/>
</dbReference>
<keyword evidence="4 12" id="KW-0132">Cell division</keyword>
<keyword evidence="8 12" id="KW-0131">Cell cycle</keyword>
<comment type="similarity">
    <text evidence="10 12">Belongs to the EPSP synthase family. MurA subfamily.</text>
</comment>
<evidence type="ECO:0000313" key="15">
    <source>
        <dbReference type="Proteomes" id="UP000176723"/>
    </source>
</evidence>
<feature type="binding site" evidence="12">
    <location>
        <position position="305"/>
    </location>
    <ligand>
        <name>UDP-N-acetyl-alpha-D-glucosamine</name>
        <dbReference type="ChEBI" id="CHEBI:57705"/>
    </ligand>
</feature>
<dbReference type="SUPFAM" id="SSF55205">
    <property type="entry name" value="EPT/RTPC-like"/>
    <property type="match status" value="1"/>
</dbReference>
<dbReference type="EMBL" id="MHCL01000007">
    <property type="protein sequence ID" value="OGY22027.1"/>
    <property type="molecule type" value="Genomic_DNA"/>
</dbReference>
<evidence type="ECO:0000256" key="4">
    <source>
        <dbReference type="ARBA" id="ARBA00022618"/>
    </source>
</evidence>
<feature type="domain" description="Enolpyruvate transferase" evidence="13">
    <location>
        <begin position="7"/>
        <end position="424"/>
    </location>
</feature>
<dbReference type="GO" id="GO:0009252">
    <property type="term" value="P:peptidoglycan biosynthetic process"/>
    <property type="evidence" value="ECO:0007669"/>
    <property type="project" value="UniProtKB-UniRule"/>
</dbReference>
<feature type="binding site" evidence="12">
    <location>
        <position position="327"/>
    </location>
    <ligand>
        <name>UDP-N-acetyl-alpha-D-glucosamine</name>
        <dbReference type="ChEBI" id="CHEBI:57705"/>
    </ligand>
</feature>
<keyword evidence="3 12" id="KW-0963">Cytoplasm</keyword>
<evidence type="ECO:0000256" key="1">
    <source>
        <dbReference type="ARBA" id="ARBA00004496"/>
    </source>
</evidence>